<proteinExistence type="predicted"/>
<dbReference type="RefSeq" id="XP_004991104.1">
    <property type="nucleotide sequence ID" value="XM_004991047.1"/>
</dbReference>
<evidence type="ECO:0000259" key="5">
    <source>
        <dbReference type="PROSITE" id="PS50222"/>
    </source>
</evidence>
<feature type="region of interest" description="Disordered" evidence="4">
    <location>
        <begin position="107"/>
        <end position="128"/>
    </location>
</feature>
<gene>
    <name evidence="6" type="ORF">PTSG_08083</name>
</gene>
<dbReference type="Gene3D" id="1.10.238.10">
    <property type="entry name" value="EF-hand"/>
    <property type="match status" value="1"/>
</dbReference>
<name>F2UHY3_SALR5</name>
<dbReference type="PROSITE" id="PS00018">
    <property type="entry name" value="EF_HAND_1"/>
    <property type="match status" value="1"/>
</dbReference>
<dbReference type="PANTHER" id="PTHR45641:SF19">
    <property type="entry name" value="NEPHROCYSTIN-3"/>
    <property type="match status" value="1"/>
</dbReference>
<dbReference type="SMART" id="SM00054">
    <property type="entry name" value="EFh"/>
    <property type="match status" value="2"/>
</dbReference>
<evidence type="ECO:0000313" key="7">
    <source>
        <dbReference type="Proteomes" id="UP000007799"/>
    </source>
</evidence>
<feature type="domain" description="EF-hand" evidence="5">
    <location>
        <begin position="4"/>
        <end position="39"/>
    </location>
</feature>
<dbReference type="Pfam" id="PF13424">
    <property type="entry name" value="TPR_12"/>
    <property type="match status" value="1"/>
</dbReference>
<keyword evidence="1" id="KW-0677">Repeat</keyword>
<dbReference type="EMBL" id="GL832975">
    <property type="protein sequence ID" value="EGD76732.1"/>
    <property type="molecule type" value="Genomic_DNA"/>
</dbReference>
<dbReference type="InParanoid" id="F2UHY3"/>
<dbReference type="PROSITE" id="PS50222">
    <property type="entry name" value="EF_HAND_2"/>
    <property type="match status" value="2"/>
</dbReference>
<dbReference type="CDD" id="cd00051">
    <property type="entry name" value="EFh"/>
    <property type="match status" value="1"/>
</dbReference>
<dbReference type="InterPro" id="IPR002048">
    <property type="entry name" value="EF_hand_dom"/>
</dbReference>
<evidence type="ECO:0000256" key="2">
    <source>
        <dbReference type="ARBA" id="ARBA00022803"/>
    </source>
</evidence>
<dbReference type="KEGG" id="sre:PTSG_08083"/>
<feature type="domain" description="EF-hand" evidence="5">
    <location>
        <begin position="42"/>
        <end position="76"/>
    </location>
</feature>
<dbReference type="InterPro" id="IPR011992">
    <property type="entry name" value="EF-hand-dom_pair"/>
</dbReference>
<reference evidence="6" key="1">
    <citation type="submission" date="2009-08" db="EMBL/GenBank/DDBJ databases">
        <title>Annotation of Salpingoeca rosetta.</title>
        <authorList>
            <consortium name="The Broad Institute Genome Sequencing Platform"/>
            <person name="Russ C."/>
            <person name="Cuomo C."/>
            <person name="Burger G."/>
            <person name="Gray M.W."/>
            <person name="Holland P.W.H."/>
            <person name="King N."/>
            <person name="Lang F.B.F."/>
            <person name="Roger A.J."/>
            <person name="Ruiz-Trillo I."/>
            <person name="Young S.K."/>
            <person name="Zeng Q."/>
            <person name="Gargeya S."/>
            <person name="Alvarado L."/>
            <person name="Berlin A."/>
            <person name="Chapman S.B."/>
            <person name="Chen Z."/>
            <person name="Freedman E."/>
            <person name="Gellesch M."/>
            <person name="Goldberg J."/>
            <person name="Griggs A."/>
            <person name="Gujja S."/>
            <person name="Heilman E."/>
            <person name="Heiman D."/>
            <person name="Howarth C."/>
            <person name="Mehta T."/>
            <person name="Neiman D."/>
            <person name="Pearson M."/>
            <person name="Roberts A."/>
            <person name="Saif S."/>
            <person name="Shea T."/>
            <person name="Shenoy N."/>
            <person name="Sisk P."/>
            <person name="Stolte C."/>
            <person name="Sykes S."/>
            <person name="White J."/>
            <person name="Yandava C."/>
            <person name="Haas B."/>
            <person name="Nusbaum C."/>
            <person name="Birren B."/>
        </authorList>
    </citation>
    <scope>NUCLEOTIDE SEQUENCE [LARGE SCALE GENOMIC DNA]</scope>
    <source>
        <strain evidence="6">ATCC 50818</strain>
    </source>
</reference>
<dbReference type="AlphaFoldDB" id="F2UHY3"/>
<dbReference type="Gene3D" id="1.25.40.10">
    <property type="entry name" value="Tetratricopeptide repeat domain"/>
    <property type="match status" value="2"/>
</dbReference>
<dbReference type="InterPro" id="IPR011990">
    <property type="entry name" value="TPR-like_helical_dom_sf"/>
</dbReference>
<keyword evidence="3" id="KW-0106">Calcium</keyword>
<keyword evidence="2" id="KW-0802">TPR repeat</keyword>
<accession>F2UHY3</accession>
<dbReference type="Pfam" id="PF13499">
    <property type="entry name" value="EF-hand_7"/>
    <property type="match status" value="1"/>
</dbReference>
<evidence type="ECO:0000256" key="1">
    <source>
        <dbReference type="ARBA" id="ARBA00022737"/>
    </source>
</evidence>
<dbReference type="InterPro" id="IPR018247">
    <property type="entry name" value="EF_Hand_1_Ca_BS"/>
</dbReference>
<protein>
    <recommendedName>
        <fullName evidence="5">EF-hand domain-containing protein</fullName>
    </recommendedName>
</protein>
<dbReference type="Proteomes" id="UP000007799">
    <property type="component" value="Unassembled WGS sequence"/>
</dbReference>
<dbReference type="SUPFAM" id="SSF48452">
    <property type="entry name" value="TPR-like"/>
    <property type="match status" value="2"/>
</dbReference>
<dbReference type="PANTHER" id="PTHR45641">
    <property type="entry name" value="TETRATRICOPEPTIDE REPEAT PROTEIN (AFU_ORTHOLOGUE AFUA_6G03870)"/>
    <property type="match status" value="1"/>
</dbReference>
<sequence>MTTEFLERCKVLFSRADADGNGTLDADEFKAVLESDSLKLNLPPDELAQIIDNTDKDGDGISLAEFIPVVQALFFRHRAQKAACRKKLPVLKRSRCRSALERTMKQRPISGRATPVRAQSVAGTRASPAQRRWGMVRTQVQKGAAERALAMPEYIDQLDFATITKLIVGARKATETDVWNLRRQASEAVRAGNLTKAETLYKIAVKVAENLTRKQGQVLLGLTALADIQIRLEKYHYAIQTLERSLQIRKSAIITDKAAILHCLVELSLCSMALRKVDDGVSYGLQGYEHYQLTNARIMCTTARWKEFLLKLAEALTIKGRYKKAMEVQEQAASVLLKQVDKSSKEASHVLTSLGFVSQVAQGSGLSRLEAEYCERVPLPSSADPTKQSEIERDLTHATTMYSLGRHLLQQKQAGEAGPLIQQALTTFTKVFGRKHPRVGFALTTLASCYALEGSQKKLRRALNLLERSAAVLTSSLGPNNRALAEGGGPLPVQAQIEEMLGQLQAARRTWHTVAAIRMTHAGSRDPGYLDAAAQKERVSQLITTKKLKPASTVATLLKLHQERVELRSTLCIVCGLKSPTRTCQACTNAQKLQKLSRYRYMQDGTNHPRLWSRYLTQLEALAPVET</sequence>
<dbReference type="SUPFAM" id="SSF47473">
    <property type="entry name" value="EF-hand"/>
    <property type="match status" value="1"/>
</dbReference>
<evidence type="ECO:0000313" key="6">
    <source>
        <dbReference type="EMBL" id="EGD76732.1"/>
    </source>
</evidence>
<dbReference type="GO" id="GO:0005509">
    <property type="term" value="F:calcium ion binding"/>
    <property type="evidence" value="ECO:0007669"/>
    <property type="project" value="InterPro"/>
</dbReference>
<keyword evidence="7" id="KW-1185">Reference proteome</keyword>
<evidence type="ECO:0000256" key="3">
    <source>
        <dbReference type="ARBA" id="ARBA00022837"/>
    </source>
</evidence>
<evidence type="ECO:0000256" key="4">
    <source>
        <dbReference type="SAM" id="MobiDB-lite"/>
    </source>
</evidence>
<dbReference type="GeneID" id="16071666"/>
<organism evidence="7">
    <name type="scientific">Salpingoeca rosetta (strain ATCC 50818 / BSB-021)</name>
    <dbReference type="NCBI Taxonomy" id="946362"/>
    <lineage>
        <taxon>Eukaryota</taxon>
        <taxon>Choanoflagellata</taxon>
        <taxon>Craspedida</taxon>
        <taxon>Salpingoecidae</taxon>
        <taxon>Salpingoeca</taxon>
    </lineage>
</organism>